<keyword evidence="9" id="KW-1185">Reference proteome</keyword>
<dbReference type="SUPFAM" id="SSF53448">
    <property type="entry name" value="Nucleotide-diphospho-sugar transferases"/>
    <property type="match status" value="1"/>
</dbReference>
<dbReference type="Gene3D" id="3.90.550.10">
    <property type="entry name" value="Spore Coat Polysaccharide Biosynthesis Protein SpsA, Chain A"/>
    <property type="match status" value="1"/>
</dbReference>
<dbReference type="GO" id="GO:0050518">
    <property type="term" value="F:2-C-methyl-D-erythritol 4-phosphate cytidylyltransferase activity"/>
    <property type="evidence" value="ECO:0007669"/>
    <property type="project" value="UniProtKB-EC"/>
</dbReference>
<comment type="pathway">
    <text evidence="2 7">Isoprenoid biosynthesis; isopentenyl diphosphate biosynthesis via DXP pathway; isopentenyl diphosphate from 1-deoxy-D-xylulose 5-phosphate: step 2/6.</text>
</comment>
<feature type="site" description="Transition state stabilizer" evidence="7">
    <location>
        <position position="21"/>
    </location>
</feature>
<dbReference type="CDD" id="cd02516">
    <property type="entry name" value="CDP-ME_synthetase"/>
    <property type="match status" value="1"/>
</dbReference>
<dbReference type="NCBIfam" id="TIGR00453">
    <property type="entry name" value="ispD"/>
    <property type="match status" value="1"/>
</dbReference>
<feature type="site" description="Positions MEP for the nucleophilic attack" evidence="7">
    <location>
        <position position="209"/>
    </location>
</feature>
<evidence type="ECO:0000256" key="4">
    <source>
        <dbReference type="ARBA" id="ARBA00022679"/>
    </source>
</evidence>
<evidence type="ECO:0000313" key="8">
    <source>
        <dbReference type="EMBL" id="MFL0249238.1"/>
    </source>
</evidence>
<evidence type="ECO:0000256" key="5">
    <source>
        <dbReference type="ARBA" id="ARBA00022695"/>
    </source>
</evidence>
<comment type="catalytic activity">
    <reaction evidence="1 7">
        <text>2-C-methyl-D-erythritol 4-phosphate + CTP + H(+) = 4-CDP-2-C-methyl-D-erythritol + diphosphate</text>
        <dbReference type="Rhea" id="RHEA:13429"/>
        <dbReference type="ChEBI" id="CHEBI:15378"/>
        <dbReference type="ChEBI" id="CHEBI:33019"/>
        <dbReference type="ChEBI" id="CHEBI:37563"/>
        <dbReference type="ChEBI" id="CHEBI:57823"/>
        <dbReference type="ChEBI" id="CHEBI:58262"/>
        <dbReference type="EC" id="2.7.7.60"/>
    </reaction>
</comment>
<sequence length="227" mass="25547">MNCAIIMAAGKGKRMKADINKQFILIKDKPILAYTIEKFEKNSFIDQIVIVAAPEEVNFCKSEIVYKYSFKKVKKIVCGGKERQDSVLNGLIAAKESDIVLIHDGARPFVDNRIISSGIEYAKLYGGAACGMAPKDTIKVKKSDGFSERTIDRSKLFCVQTPQCFKYEEILKAHMYAKEKNIPATDDTMLFEMAGNRVYLYEGSYNNIKITTPEDLYSAEKLIDSGY</sequence>
<gene>
    <name evidence="7 8" type="primary">ispD</name>
    <name evidence="8" type="ORF">ACJDT4_02300</name>
</gene>
<dbReference type="PANTHER" id="PTHR32125:SF4">
    <property type="entry name" value="2-C-METHYL-D-ERYTHRITOL 4-PHOSPHATE CYTIDYLYLTRANSFERASE, CHLOROPLASTIC"/>
    <property type="match status" value="1"/>
</dbReference>
<comment type="function">
    <text evidence="7">Catalyzes the formation of 4-diphosphocytidyl-2-C-methyl-D-erythritol from CTP and 2-C-methyl-D-erythritol 4-phosphate (MEP).</text>
</comment>
<name>A0ABW8T9P4_9CLOT</name>
<proteinExistence type="inferred from homology"/>
<protein>
    <recommendedName>
        <fullName evidence="7">2-C-methyl-D-erythritol 4-phosphate cytidylyltransferase</fullName>
        <ecNumber evidence="7">2.7.7.60</ecNumber>
    </recommendedName>
    <alternativeName>
        <fullName evidence="7">4-diphosphocytidyl-2C-methyl-D-erythritol synthase</fullName>
    </alternativeName>
    <alternativeName>
        <fullName evidence="7">MEP cytidylyltransferase</fullName>
        <shortName evidence="7">MCT</shortName>
    </alternativeName>
</protein>
<evidence type="ECO:0000256" key="1">
    <source>
        <dbReference type="ARBA" id="ARBA00001282"/>
    </source>
</evidence>
<dbReference type="Proteomes" id="UP001623592">
    <property type="component" value="Unassembled WGS sequence"/>
</dbReference>
<dbReference type="HAMAP" id="MF_00108">
    <property type="entry name" value="IspD"/>
    <property type="match status" value="1"/>
</dbReference>
<feature type="site" description="Positions MEP for the nucleophilic attack" evidence="7">
    <location>
        <position position="153"/>
    </location>
</feature>
<organism evidence="8 9">
    <name type="scientific">Clostridium neuense</name>
    <dbReference type="NCBI Taxonomy" id="1728934"/>
    <lineage>
        <taxon>Bacteria</taxon>
        <taxon>Bacillati</taxon>
        <taxon>Bacillota</taxon>
        <taxon>Clostridia</taxon>
        <taxon>Eubacteriales</taxon>
        <taxon>Clostridiaceae</taxon>
        <taxon>Clostridium</taxon>
    </lineage>
</organism>
<evidence type="ECO:0000256" key="7">
    <source>
        <dbReference type="HAMAP-Rule" id="MF_00108"/>
    </source>
</evidence>
<evidence type="ECO:0000256" key="6">
    <source>
        <dbReference type="ARBA" id="ARBA00023229"/>
    </source>
</evidence>
<evidence type="ECO:0000256" key="3">
    <source>
        <dbReference type="ARBA" id="ARBA00009789"/>
    </source>
</evidence>
<keyword evidence="4 7" id="KW-0808">Transferase</keyword>
<dbReference type="InterPro" id="IPR001228">
    <property type="entry name" value="IspD"/>
</dbReference>
<dbReference type="InterPro" id="IPR034683">
    <property type="entry name" value="IspD/TarI"/>
</dbReference>
<evidence type="ECO:0000256" key="2">
    <source>
        <dbReference type="ARBA" id="ARBA00004787"/>
    </source>
</evidence>
<evidence type="ECO:0000313" key="9">
    <source>
        <dbReference type="Proteomes" id="UP001623592"/>
    </source>
</evidence>
<comment type="similarity">
    <text evidence="3 7">Belongs to the IspD/TarI cytidylyltransferase family. IspD subfamily.</text>
</comment>
<accession>A0ABW8T9P4</accession>
<feature type="site" description="Transition state stabilizer" evidence="7">
    <location>
        <position position="14"/>
    </location>
</feature>
<dbReference type="InterPro" id="IPR050088">
    <property type="entry name" value="IspD/TarI_cytidylyltransf_bact"/>
</dbReference>
<dbReference type="PANTHER" id="PTHR32125">
    <property type="entry name" value="2-C-METHYL-D-ERYTHRITOL 4-PHOSPHATE CYTIDYLYLTRANSFERASE, CHLOROPLASTIC"/>
    <property type="match status" value="1"/>
</dbReference>
<reference evidence="8 9" key="1">
    <citation type="submission" date="2024-11" db="EMBL/GenBank/DDBJ databases">
        <authorList>
            <person name="Heng Y.C."/>
            <person name="Lim A.C.H."/>
            <person name="Lee J.K.Y."/>
            <person name="Kittelmann S."/>
        </authorList>
    </citation>
    <scope>NUCLEOTIDE SEQUENCE [LARGE SCALE GENOMIC DNA]</scope>
    <source>
        <strain evidence="8 9">WILCCON 0114</strain>
    </source>
</reference>
<comment type="caution">
    <text evidence="8">The sequence shown here is derived from an EMBL/GenBank/DDBJ whole genome shotgun (WGS) entry which is preliminary data.</text>
</comment>
<dbReference type="PROSITE" id="PS01295">
    <property type="entry name" value="ISPD"/>
    <property type="match status" value="1"/>
</dbReference>
<dbReference type="EC" id="2.7.7.60" evidence="7"/>
<dbReference type="EMBL" id="JBJIAA010000001">
    <property type="protein sequence ID" value="MFL0249238.1"/>
    <property type="molecule type" value="Genomic_DNA"/>
</dbReference>
<dbReference type="Pfam" id="PF01128">
    <property type="entry name" value="IspD"/>
    <property type="match status" value="1"/>
</dbReference>
<dbReference type="RefSeq" id="WP_406785921.1">
    <property type="nucleotide sequence ID" value="NZ_JBJIAA010000001.1"/>
</dbReference>
<dbReference type="InterPro" id="IPR018294">
    <property type="entry name" value="ISPD_synthase_CS"/>
</dbReference>
<dbReference type="InterPro" id="IPR029044">
    <property type="entry name" value="Nucleotide-diphossugar_trans"/>
</dbReference>
<keyword evidence="5 7" id="KW-0548">Nucleotidyltransferase</keyword>
<keyword evidence="6 7" id="KW-0414">Isoprene biosynthesis</keyword>